<proteinExistence type="predicted"/>
<dbReference type="Proteomes" id="UP001152759">
    <property type="component" value="Chromosome 10"/>
</dbReference>
<keyword evidence="2" id="KW-1185">Reference proteome</keyword>
<gene>
    <name evidence="1" type="ORF">BEMITA_LOCUS2958</name>
</gene>
<dbReference type="KEGG" id="btab:109030913"/>
<dbReference type="AlphaFoldDB" id="A0A9P0C2R6"/>
<protein>
    <submittedName>
        <fullName evidence="1">Uncharacterized protein</fullName>
    </submittedName>
</protein>
<evidence type="ECO:0000313" key="2">
    <source>
        <dbReference type="Proteomes" id="UP001152759"/>
    </source>
</evidence>
<name>A0A9P0C2R6_BEMTA</name>
<reference evidence="1" key="1">
    <citation type="submission" date="2021-12" db="EMBL/GenBank/DDBJ databases">
        <authorList>
            <person name="King R."/>
        </authorList>
    </citation>
    <scope>NUCLEOTIDE SEQUENCE</scope>
</reference>
<accession>A0A9P0C2R6</accession>
<organism evidence="1 2">
    <name type="scientific">Bemisia tabaci</name>
    <name type="common">Sweetpotato whitefly</name>
    <name type="synonym">Aleurodes tabaci</name>
    <dbReference type="NCBI Taxonomy" id="7038"/>
    <lineage>
        <taxon>Eukaryota</taxon>
        <taxon>Metazoa</taxon>
        <taxon>Ecdysozoa</taxon>
        <taxon>Arthropoda</taxon>
        <taxon>Hexapoda</taxon>
        <taxon>Insecta</taxon>
        <taxon>Pterygota</taxon>
        <taxon>Neoptera</taxon>
        <taxon>Paraneoptera</taxon>
        <taxon>Hemiptera</taxon>
        <taxon>Sternorrhyncha</taxon>
        <taxon>Aleyrodoidea</taxon>
        <taxon>Aleyrodidae</taxon>
        <taxon>Aleyrodinae</taxon>
        <taxon>Bemisia</taxon>
    </lineage>
</organism>
<evidence type="ECO:0000313" key="1">
    <source>
        <dbReference type="EMBL" id="CAH0762877.1"/>
    </source>
</evidence>
<dbReference type="EMBL" id="OU963871">
    <property type="protein sequence ID" value="CAH0762877.1"/>
    <property type="molecule type" value="Genomic_DNA"/>
</dbReference>
<sequence>MMGVLNSTPDHLIFPVATNPTDPALADSREKVTAMGPVVGESFKEALINYIANPSAMLLHMEPNIAASWLGAFAALLRRLTEVYGYNILMDIPINPRLREPVGNAMSLAVKKMIDPCMVYIHPDAEGWCRLYCRFLNVAARFFRKLEYNHIHGACRGTTRYCICYQSPSFVQRLFLRSPGRTMQQFNALVRLSPQIAASRA</sequence>